<evidence type="ECO:0000313" key="1">
    <source>
        <dbReference type="EMBL" id="KAK8995080.1"/>
    </source>
</evidence>
<dbReference type="EMBL" id="JBBPBN010000046">
    <property type="protein sequence ID" value="KAK8995080.1"/>
    <property type="molecule type" value="Genomic_DNA"/>
</dbReference>
<proteinExistence type="predicted"/>
<accession>A0ABR2Q306</accession>
<keyword evidence="2" id="KW-1185">Reference proteome</keyword>
<dbReference type="Proteomes" id="UP001396334">
    <property type="component" value="Unassembled WGS sequence"/>
</dbReference>
<gene>
    <name evidence="1" type="ORF">V6N11_069529</name>
</gene>
<protein>
    <submittedName>
        <fullName evidence="1">Uncharacterized protein</fullName>
    </submittedName>
</protein>
<evidence type="ECO:0000313" key="2">
    <source>
        <dbReference type="Proteomes" id="UP001396334"/>
    </source>
</evidence>
<organism evidence="1 2">
    <name type="scientific">Hibiscus sabdariffa</name>
    <name type="common">roselle</name>
    <dbReference type="NCBI Taxonomy" id="183260"/>
    <lineage>
        <taxon>Eukaryota</taxon>
        <taxon>Viridiplantae</taxon>
        <taxon>Streptophyta</taxon>
        <taxon>Embryophyta</taxon>
        <taxon>Tracheophyta</taxon>
        <taxon>Spermatophyta</taxon>
        <taxon>Magnoliopsida</taxon>
        <taxon>eudicotyledons</taxon>
        <taxon>Gunneridae</taxon>
        <taxon>Pentapetalae</taxon>
        <taxon>rosids</taxon>
        <taxon>malvids</taxon>
        <taxon>Malvales</taxon>
        <taxon>Malvaceae</taxon>
        <taxon>Malvoideae</taxon>
        <taxon>Hibiscus</taxon>
    </lineage>
</organism>
<comment type="caution">
    <text evidence="1">The sequence shown here is derived from an EMBL/GenBank/DDBJ whole genome shotgun (WGS) entry which is preliminary data.</text>
</comment>
<name>A0ABR2Q306_9ROSI</name>
<reference evidence="1 2" key="1">
    <citation type="journal article" date="2024" name="G3 (Bethesda)">
        <title>Genome assembly of Hibiscus sabdariffa L. provides insights into metabolisms of medicinal natural products.</title>
        <authorList>
            <person name="Kim T."/>
        </authorList>
    </citation>
    <scope>NUCLEOTIDE SEQUENCE [LARGE SCALE GENOMIC DNA]</scope>
    <source>
        <strain evidence="1">TK-2024</strain>
        <tissue evidence="1">Old leaves</tissue>
    </source>
</reference>
<sequence>MPLKNTMVEIGGRHERHPWSQQLKSRFDSLKDLDHPLPLDLRSRSMRRMRSEKADVEAKFIAANRLNRVFVVVDLRLLKQIRSPVLNGIVDVLKDYKQGMGGGGKMSGLNYERSEEVIRYGWLSNFNAIIGMVQVSLSDLNCKSSDEDIT</sequence>